<feature type="transmembrane region" description="Helical" evidence="9">
    <location>
        <begin position="157"/>
        <end position="179"/>
    </location>
</feature>
<evidence type="ECO:0000256" key="7">
    <source>
        <dbReference type="ARBA" id="ARBA00022989"/>
    </source>
</evidence>
<dbReference type="InterPro" id="IPR017871">
    <property type="entry name" value="ABC_transporter-like_CS"/>
</dbReference>
<dbReference type="InterPro" id="IPR003593">
    <property type="entry name" value="AAA+_ATPase"/>
</dbReference>
<evidence type="ECO:0000256" key="5">
    <source>
        <dbReference type="ARBA" id="ARBA00022741"/>
    </source>
</evidence>
<gene>
    <name evidence="12" type="ORF">P9850_05585</name>
</gene>
<dbReference type="RefSeq" id="WP_328217540.1">
    <property type="nucleotide sequence ID" value="NZ_JARTLI010000005.1"/>
</dbReference>
<dbReference type="GO" id="GO:0055085">
    <property type="term" value="P:transmembrane transport"/>
    <property type="evidence" value="ECO:0007669"/>
    <property type="project" value="UniProtKB-ARBA"/>
</dbReference>
<dbReference type="PANTHER" id="PTHR43394:SF1">
    <property type="entry name" value="ATP-BINDING CASSETTE SUB-FAMILY B MEMBER 10, MITOCHONDRIAL"/>
    <property type="match status" value="1"/>
</dbReference>
<dbReference type="PANTHER" id="PTHR43394">
    <property type="entry name" value="ATP-DEPENDENT PERMEASE MDL1, MITOCHONDRIAL"/>
    <property type="match status" value="1"/>
</dbReference>
<keyword evidence="7 9" id="KW-1133">Transmembrane helix</keyword>
<dbReference type="PROSITE" id="PS50893">
    <property type="entry name" value="ABC_TRANSPORTER_2"/>
    <property type="match status" value="1"/>
</dbReference>
<keyword evidence="4 9" id="KW-0812">Transmembrane</keyword>
<protein>
    <submittedName>
        <fullName evidence="12">ABC transporter transmembrane domain-containing protein</fullName>
    </submittedName>
</protein>
<dbReference type="EMBL" id="JARTLI010000005">
    <property type="protein sequence ID" value="MED5051334.1"/>
    <property type="molecule type" value="Genomic_DNA"/>
</dbReference>
<dbReference type="InterPro" id="IPR027417">
    <property type="entry name" value="P-loop_NTPase"/>
</dbReference>
<dbReference type="GO" id="GO:0005524">
    <property type="term" value="F:ATP binding"/>
    <property type="evidence" value="ECO:0007669"/>
    <property type="project" value="UniProtKB-KW"/>
</dbReference>
<organism evidence="12 13">
    <name type="scientific">Anoxybacteroides rupiense</name>
    <dbReference type="NCBI Taxonomy" id="311460"/>
    <lineage>
        <taxon>Bacteria</taxon>
        <taxon>Bacillati</taxon>
        <taxon>Bacillota</taxon>
        <taxon>Bacilli</taxon>
        <taxon>Bacillales</taxon>
        <taxon>Anoxybacillaceae</taxon>
        <taxon>Anoxybacteroides</taxon>
    </lineage>
</organism>
<comment type="subcellular location">
    <subcellularLocation>
        <location evidence="1">Cell membrane</location>
        <topology evidence="1">Multi-pass membrane protein</topology>
    </subcellularLocation>
</comment>
<keyword evidence="6" id="KW-0067">ATP-binding</keyword>
<dbReference type="SMART" id="SM00382">
    <property type="entry name" value="AAA"/>
    <property type="match status" value="1"/>
</dbReference>
<feature type="transmembrane region" description="Helical" evidence="9">
    <location>
        <begin position="281"/>
        <end position="301"/>
    </location>
</feature>
<feature type="transmembrane region" description="Helical" evidence="9">
    <location>
        <begin position="60"/>
        <end position="89"/>
    </location>
</feature>
<keyword evidence="3" id="KW-1003">Cell membrane</keyword>
<dbReference type="InterPro" id="IPR039421">
    <property type="entry name" value="Type_1_exporter"/>
</dbReference>
<evidence type="ECO:0000256" key="9">
    <source>
        <dbReference type="SAM" id="Phobius"/>
    </source>
</evidence>
<dbReference type="SUPFAM" id="SSF52540">
    <property type="entry name" value="P-loop containing nucleoside triphosphate hydrolases"/>
    <property type="match status" value="1"/>
</dbReference>
<dbReference type="FunFam" id="1.20.1560.10:FF:000011">
    <property type="entry name" value="Multidrug ABC transporter ATP-binding protein"/>
    <property type="match status" value="1"/>
</dbReference>
<evidence type="ECO:0000259" key="10">
    <source>
        <dbReference type="PROSITE" id="PS50893"/>
    </source>
</evidence>
<dbReference type="Pfam" id="PF00664">
    <property type="entry name" value="ABC_membrane"/>
    <property type="match status" value="1"/>
</dbReference>
<feature type="domain" description="ABC transmembrane type-1" evidence="11">
    <location>
        <begin position="21"/>
        <end position="304"/>
    </location>
</feature>
<feature type="domain" description="ABC transporter" evidence="10">
    <location>
        <begin position="337"/>
        <end position="572"/>
    </location>
</feature>
<comment type="caution">
    <text evidence="12">The sequence shown here is derived from an EMBL/GenBank/DDBJ whole genome shotgun (WGS) entry which is preliminary data.</text>
</comment>
<dbReference type="AlphaFoldDB" id="A0ABD5IUI8"/>
<dbReference type="InterPro" id="IPR036640">
    <property type="entry name" value="ABC1_TM_sf"/>
</dbReference>
<evidence type="ECO:0000259" key="11">
    <source>
        <dbReference type="PROSITE" id="PS50929"/>
    </source>
</evidence>
<dbReference type="InterPro" id="IPR011527">
    <property type="entry name" value="ABC1_TM_dom"/>
</dbReference>
<dbReference type="SUPFAM" id="SSF90123">
    <property type="entry name" value="ABC transporter transmembrane region"/>
    <property type="match status" value="1"/>
</dbReference>
<name>A0ABD5IUI8_9BACL</name>
<dbReference type="Pfam" id="PF00005">
    <property type="entry name" value="ABC_tran"/>
    <property type="match status" value="1"/>
</dbReference>
<keyword evidence="2" id="KW-0813">Transport</keyword>
<feature type="transmembrane region" description="Helical" evidence="9">
    <location>
        <begin position="127"/>
        <end position="151"/>
    </location>
</feature>
<dbReference type="PROSITE" id="PS50929">
    <property type="entry name" value="ABC_TM1F"/>
    <property type="match status" value="1"/>
</dbReference>
<dbReference type="GO" id="GO:0005886">
    <property type="term" value="C:plasma membrane"/>
    <property type="evidence" value="ECO:0007669"/>
    <property type="project" value="UniProtKB-SubCell"/>
</dbReference>
<dbReference type="Proteomes" id="UP001339962">
    <property type="component" value="Unassembled WGS sequence"/>
</dbReference>
<dbReference type="InterPro" id="IPR003439">
    <property type="entry name" value="ABC_transporter-like_ATP-bd"/>
</dbReference>
<keyword evidence="5" id="KW-0547">Nucleotide-binding</keyword>
<evidence type="ECO:0000313" key="12">
    <source>
        <dbReference type="EMBL" id="MED5051334.1"/>
    </source>
</evidence>
<reference evidence="12 13" key="1">
    <citation type="submission" date="2023-03" db="EMBL/GenBank/DDBJ databases">
        <title>Bacillus Genome Sequencing.</title>
        <authorList>
            <person name="Dunlap C."/>
        </authorList>
    </citation>
    <scope>NUCLEOTIDE SEQUENCE [LARGE SCALE GENOMIC DNA]</scope>
    <source>
        <strain evidence="12 13">NRS-38</strain>
    </source>
</reference>
<evidence type="ECO:0000256" key="6">
    <source>
        <dbReference type="ARBA" id="ARBA00022840"/>
    </source>
</evidence>
<feature type="transmembrane region" description="Helical" evidence="9">
    <location>
        <begin position="21"/>
        <end position="40"/>
    </location>
</feature>
<evidence type="ECO:0000256" key="2">
    <source>
        <dbReference type="ARBA" id="ARBA00022448"/>
    </source>
</evidence>
<dbReference type="Gene3D" id="3.40.50.300">
    <property type="entry name" value="P-loop containing nucleotide triphosphate hydrolases"/>
    <property type="match status" value="1"/>
</dbReference>
<sequence length="586" mass="66143">MFSVLWKLQAFFKQHWKRYTIAIVLLVVGGMLEMIPPRIIGIAIDDMYVNGLDKSQLLKYLALLLGLAGVIYSINYIWMYQLFGGAFLLERSLRARFMKHLLSMTPTFYEKNRTGDLMARATNDLRAISMTAGFGILTLVDSSVFMLVILLTMGVLISWKLTLAALLPLPVMAVAMNVYGKKIHERFTKAQDAFGDMNDYVLESISGVRVIRAYVQEKEDEARFKRLTEDVYQKNMKVARIDSLFDPTIKVLVGLSYLIGIGYGSYLVFHKEMTLGELVSFNVYLGMLIWPMFAIGELINIMQRGNASLDRVNETLAYLPDVQNHPQPVLLEKPETIEFQQVTFRYPSATIPHLQHISFSLQRGQTLGIVGRTGSGKTTLMKQLLRQYPLGTGSITISGVPIERIPMEVIQSWIGYVPQDHILFSKTVKENILFGRKDADSEELQRVIELAALHNDIQLLPQGLDTLVGEKGIALSGGQKQRISIARALLLNPEILILDDALSAVDAKTEATIIENIRRERTGKTNIIVTHRLSAIQHADWTLVLENGRIIEEGTHEQLLEQNGWYKEQFIRQQAAKDPENSGVFL</sequence>
<keyword evidence="8 9" id="KW-0472">Membrane</keyword>
<dbReference type="PROSITE" id="PS00211">
    <property type="entry name" value="ABC_TRANSPORTER_1"/>
    <property type="match status" value="1"/>
</dbReference>
<accession>A0ABD5IUI8</accession>
<feature type="transmembrane region" description="Helical" evidence="9">
    <location>
        <begin position="249"/>
        <end position="269"/>
    </location>
</feature>
<dbReference type="Gene3D" id="1.20.1560.10">
    <property type="entry name" value="ABC transporter type 1, transmembrane domain"/>
    <property type="match status" value="1"/>
</dbReference>
<evidence type="ECO:0000256" key="4">
    <source>
        <dbReference type="ARBA" id="ARBA00022692"/>
    </source>
</evidence>
<evidence type="ECO:0000256" key="8">
    <source>
        <dbReference type="ARBA" id="ARBA00023136"/>
    </source>
</evidence>
<evidence type="ECO:0000313" key="13">
    <source>
        <dbReference type="Proteomes" id="UP001339962"/>
    </source>
</evidence>
<dbReference type="CDD" id="cd18541">
    <property type="entry name" value="ABC_6TM_TmrB_like"/>
    <property type="match status" value="1"/>
</dbReference>
<evidence type="ECO:0000256" key="3">
    <source>
        <dbReference type="ARBA" id="ARBA00022475"/>
    </source>
</evidence>
<dbReference type="FunFam" id="3.40.50.300:FF:000221">
    <property type="entry name" value="Multidrug ABC transporter ATP-binding protein"/>
    <property type="match status" value="1"/>
</dbReference>
<proteinExistence type="predicted"/>
<evidence type="ECO:0000256" key="1">
    <source>
        <dbReference type="ARBA" id="ARBA00004651"/>
    </source>
</evidence>